<dbReference type="Pfam" id="PF08030">
    <property type="entry name" value="NAD_binding_6"/>
    <property type="match status" value="1"/>
</dbReference>
<feature type="transmembrane region" description="Helical" evidence="10">
    <location>
        <begin position="178"/>
        <end position="196"/>
    </location>
</feature>
<feature type="region of interest" description="Disordered" evidence="9">
    <location>
        <begin position="410"/>
        <end position="440"/>
    </location>
</feature>
<protein>
    <submittedName>
        <fullName evidence="12">Ferric reductase like transmembrane component-domain-containing protein</fullName>
    </submittedName>
</protein>
<dbReference type="GO" id="GO:0006879">
    <property type="term" value="P:intracellular iron ion homeostasis"/>
    <property type="evidence" value="ECO:0007669"/>
    <property type="project" value="TreeGrafter"/>
</dbReference>
<dbReference type="GO" id="GO:0000293">
    <property type="term" value="F:ferric-chelate reductase activity"/>
    <property type="evidence" value="ECO:0007669"/>
    <property type="project" value="TreeGrafter"/>
</dbReference>
<dbReference type="Gene3D" id="3.40.50.80">
    <property type="entry name" value="Nucleotide-binding domain of ferredoxin-NADP reductase (FNR) module"/>
    <property type="match status" value="1"/>
</dbReference>
<comment type="subcellular location">
    <subcellularLocation>
        <location evidence="1">Membrane</location>
        <topology evidence="1">Multi-pass membrane protein</topology>
    </subcellularLocation>
</comment>
<evidence type="ECO:0000256" key="10">
    <source>
        <dbReference type="SAM" id="Phobius"/>
    </source>
</evidence>
<dbReference type="InterPro" id="IPR017927">
    <property type="entry name" value="FAD-bd_FR_type"/>
</dbReference>
<dbReference type="Pfam" id="PF01794">
    <property type="entry name" value="Ferric_reduct"/>
    <property type="match status" value="1"/>
</dbReference>
<feature type="transmembrane region" description="Helical" evidence="10">
    <location>
        <begin position="216"/>
        <end position="239"/>
    </location>
</feature>
<evidence type="ECO:0000256" key="4">
    <source>
        <dbReference type="ARBA" id="ARBA00022692"/>
    </source>
</evidence>
<feature type="transmembrane region" description="Helical" evidence="10">
    <location>
        <begin position="457"/>
        <end position="478"/>
    </location>
</feature>
<dbReference type="SFLD" id="SFLDS00052">
    <property type="entry name" value="Ferric_Reductase_Domain"/>
    <property type="match status" value="1"/>
</dbReference>
<keyword evidence="6" id="KW-0560">Oxidoreductase</keyword>
<dbReference type="RefSeq" id="XP_046008165.1">
    <property type="nucleotide sequence ID" value="XM_046148690.1"/>
</dbReference>
<comment type="caution">
    <text evidence="12">The sequence shown here is derived from an EMBL/GenBank/DDBJ whole genome shotgun (WGS) entry which is preliminary data.</text>
</comment>
<dbReference type="EMBL" id="JAGTJQ010000009">
    <property type="protein sequence ID" value="KAH7024617.1"/>
    <property type="molecule type" value="Genomic_DNA"/>
</dbReference>
<dbReference type="PROSITE" id="PS51384">
    <property type="entry name" value="FAD_FR"/>
    <property type="match status" value="1"/>
</dbReference>
<evidence type="ECO:0000313" key="13">
    <source>
        <dbReference type="Proteomes" id="UP000756346"/>
    </source>
</evidence>
<evidence type="ECO:0000256" key="2">
    <source>
        <dbReference type="ARBA" id="ARBA00006278"/>
    </source>
</evidence>
<keyword evidence="3" id="KW-0813">Transport</keyword>
<keyword evidence="8 10" id="KW-0472">Membrane</keyword>
<dbReference type="InterPro" id="IPR013121">
    <property type="entry name" value="Fe_red_NAD-bd_6"/>
</dbReference>
<dbReference type="PANTHER" id="PTHR32361">
    <property type="entry name" value="FERRIC/CUPRIC REDUCTASE TRANSMEMBRANE COMPONENT"/>
    <property type="match status" value="1"/>
</dbReference>
<dbReference type="GO" id="GO:0005886">
    <property type="term" value="C:plasma membrane"/>
    <property type="evidence" value="ECO:0007669"/>
    <property type="project" value="TreeGrafter"/>
</dbReference>
<evidence type="ECO:0000256" key="9">
    <source>
        <dbReference type="SAM" id="MobiDB-lite"/>
    </source>
</evidence>
<evidence type="ECO:0000256" key="8">
    <source>
        <dbReference type="ARBA" id="ARBA00023136"/>
    </source>
</evidence>
<keyword evidence="4 10" id="KW-0812">Transmembrane</keyword>
<dbReference type="CDD" id="cd06186">
    <property type="entry name" value="NOX_Duox_like_FAD_NADP"/>
    <property type="match status" value="1"/>
</dbReference>
<dbReference type="InterPro" id="IPR013130">
    <property type="entry name" value="Fe3_Rdtase_TM_dom"/>
</dbReference>
<dbReference type="SFLD" id="SFLDG01168">
    <property type="entry name" value="Ferric_reductase_subgroup_(FRE"/>
    <property type="match status" value="1"/>
</dbReference>
<feature type="compositionally biased region" description="Low complexity" evidence="9">
    <location>
        <begin position="547"/>
        <end position="562"/>
    </location>
</feature>
<evidence type="ECO:0000256" key="3">
    <source>
        <dbReference type="ARBA" id="ARBA00022448"/>
    </source>
</evidence>
<feature type="region of interest" description="Disordered" evidence="9">
    <location>
        <begin position="547"/>
        <end position="567"/>
    </location>
</feature>
<keyword evidence="5 10" id="KW-1133">Transmembrane helix</keyword>
<dbReference type="GeneID" id="70178236"/>
<evidence type="ECO:0000313" key="12">
    <source>
        <dbReference type="EMBL" id="KAH7024617.1"/>
    </source>
</evidence>
<dbReference type="InterPro" id="IPR039261">
    <property type="entry name" value="FNR_nucleotide-bd"/>
</dbReference>
<dbReference type="GO" id="GO:0006826">
    <property type="term" value="P:iron ion transport"/>
    <property type="evidence" value="ECO:0007669"/>
    <property type="project" value="TreeGrafter"/>
</dbReference>
<feature type="transmembrane region" description="Helical" evidence="10">
    <location>
        <begin position="96"/>
        <end position="120"/>
    </location>
</feature>
<feature type="transmembrane region" description="Helical" evidence="10">
    <location>
        <begin position="251"/>
        <end position="277"/>
    </location>
</feature>
<feature type="domain" description="FAD-binding FR-type" evidence="11">
    <location>
        <begin position="295"/>
        <end position="448"/>
    </location>
</feature>
<feature type="compositionally biased region" description="Low complexity" evidence="9">
    <location>
        <begin position="419"/>
        <end position="430"/>
    </location>
</feature>
<dbReference type="Proteomes" id="UP000756346">
    <property type="component" value="Unassembled WGS sequence"/>
</dbReference>
<evidence type="ECO:0000256" key="7">
    <source>
        <dbReference type="ARBA" id="ARBA00023065"/>
    </source>
</evidence>
<evidence type="ECO:0000259" key="11">
    <source>
        <dbReference type="PROSITE" id="PS51384"/>
    </source>
</evidence>
<dbReference type="PANTHER" id="PTHR32361:SF23">
    <property type="entry name" value="FERRIC-CHELATE REDUCTASE"/>
    <property type="match status" value="1"/>
</dbReference>
<evidence type="ECO:0000256" key="6">
    <source>
        <dbReference type="ARBA" id="ARBA00023002"/>
    </source>
</evidence>
<evidence type="ECO:0000256" key="1">
    <source>
        <dbReference type="ARBA" id="ARBA00004141"/>
    </source>
</evidence>
<organism evidence="12 13">
    <name type="scientific">Microdochium trichocladiopsis</name>
    <dbReference type="NCBI Taxonomy" id="1682393"/>
    <lineage>
        <taxon>Eukaryota</taxon>
        <taxon>Fungi</taxon>
        <taxon>Dikarya</taxon>
        <taxon>Ascomycota</taxon>
        <taxon>Pezizomycotina</taxon>
        <taxon>Sordariomycetes</taxon>
        <taxon>Xylariomycetidae</taxon>
        <taxon>Xylariales</taxon>
        <taxon>Microdochiaceae</taxon>
        <taxon>Microdochium</taxon>
    </lineage>
</organism>
<reference evidence="12" key="1">
    <citation type="journal article" date="2021" name="Nat. Commun.">
        <title>Genetic determinants of endophytism in the Arabidopsis root mycobiome.</title>
        <authorList>
            <person name="Mesny F."/>
            <person name="Miyauchi S."/>
            <person name="Thiergart T."/>
            <person name="Pickel B."/>
            <person name="Atanasova L."/>
            <person name="Karlsson M."/>
            <person name="Huettel B."/>
            <person name="Barry K.W."/>
            <person name="Haridas S."/>
            <person name="Chen C."/>
            <person name="Bauer D."/>
            <person name="Andreopoulos W."/>
            <person name="Pangilinan J."/>
            <person name="LaButti K."/>
            <person name="Riley R."/>
            <person name="Lipzen A."/>
            <person name="Clum A."/>
            <person name="Drula E."/>
            <person name="Henrissat B."/>
            <person name="Kohler A."/>
            <person name="Grigoriev I.V."/>
            <person name="Martin F.M."/>
            <person name="Hacquard S."/>
        </authorList>
    </citation>
    <scope>NUCLEOTIDE SEQUENCE</scope>
    <source>
        <strain evidence="12">MPI-CAGE-CH-0230</strain>
    </source>
</reference>
<gene>
    <name evidence="12" type="ORF">B0I36DRAFT_163150</name>
</gene>
<feature type="transmembrane region" description="Helical" evidence="10">
    <location>
        <begin position="140"/>
        <end position="158"/>
    </location>
</feature>
<keyword evidence="13" id="KW-1185">Reference proteome</keyword>
<accession>A0A9P8XXH3</accession>
<feature type="transmembrane region" description="Helical" evidence="10">
    <location>
        <begin position="43"/>
        <end position="65"/>
    </location>
</feature>
<evidence type="ECO:0000256" key="5">
    <source>
        <dbReference type="ARBA" id="ARBA00022989"/>
    </source>
</evidence>
<comment type="similarity">
    <text evidence="2">Belongs to the ferric reductase (FRE) family.</text>
</comment>
<dbReference type="AlphaFoldDB" id="A0A9P8XXH3"/>
<sequence>MPLPWLDQPIMIEGSRMSMCDQTADECAYKAERFRNWYIADYVYAQGATYFFVAAIGACMLAYAASSTAPSSLAKTRLWCKSEALLRYLAYRRWTIAGYPTVSVGVALLIACGAVFFAAMTLGPQPYYWPDISWGGSPPIATRAGWMALACLPFMLALSTKANMIAAVTGVSHEKLIVFHNWTGWAMFVLALIHTFPFLVVDFQNGIMEQQWTGSIFYWSGVVALIAQAYLQFFSLSFIRNRFYEFFKATHLLMALVFVLFLFFHCDFTLTSCYYFIAAAVLYFSSLAFAQVRTCFEHGLSLRATLDLVAPGMVRVTVPARRNTTWRPGQHMFLRFPGGGAVGGAAHGLTSHPFTICSVPFSATGESLGNNGGDDNDGEKKNEPRNELVFYAAVRGGITGKLGRIAGAVVSGTPHRDSPSSSPSSSTSSTRTTVPVHLDGPYGGIKGRPLDSFDDNLIIACGAGAAFSLGFVMDAMLLRAATRRHATTATEGGAGITPRLEVVIATRDRALLGWYSDALATFIHANGLPADCVKGVRISVYVTAGTGPTAASSSSSSSSPSTKEVDVETKGDAAAAVVVGSLPTAAPSVGGLLQIETIAGRPDISALIHGASSSSSTGQRQQQSRTSSLAIVACGPGSVLEEVQAAAAQAQLRILAGREGARTQVYLHTEHFSW</sequence>
<dbReference type="GO" id="GO:0015677">
    <property type="term" value="P:copper ion import"/>
    <property type="evidence" value="ECO:0007669"/>
    <property type="project" value="TreeGrafter"/>
</dbReference>
<dbReference type="OrthoDB" id="17725at2759"/>
<proteinExistence type="inferred from homology"/>
<dbReference type="InterPro" id="IPR051410">
    <property type="entry name" value="Ferric/Cupric_Reductase"/>
</dbReference>
<keyword evidence="7" id="KW-0406">Ion transport</keyword>
<name>A0A9P8XXH3_9PEZI</name>